<dbReference type="AlphaFoldDB" id="A0A9D4DWZ8"/>
<dbReference type="Proteomes" id="UP000828390">
    <property type="component" value="Unassembled WGS sequence"/>
</dbReference>
<comment type="caution">
    <text evidence="1">The sequence shown here is derived from an EMBL/GenBank/DDBJ whole genome shotgun (WGS) entry which is preliminary data.</text>
</comment>
<sequence length="74" mass="8600">MEQLSKDVADRHTSAMPVVWEARADGKRYRTLFINCFCCYLTVQQTTIAAGAASRDFRRLNYIFFFETSKDSHI</sequence>
<keyword evidence="2" id="KW-1185">Reference proteome</keyword>
<evidence type="ECO:0000313" key="1">
    <source>
        <dbReference type="EMBL" id="KAH3768461.1"/>
    </source>
</evidence>
<reference evidence="1" key="2">
    <citation type="submission" date="2020-11" db="EMBL/GenBank/DDBJ databases">
        <authorList>
            <person name="McCartney M.A."/>
            <person name="Auch B."/>
            <person name="Kono T."/>
            <person name="Mallez S."/>
            <person name="Becker A."/>
            <person name="Gohl D.M."/>
            <person name="Silverstein K.A.T."/>
            <person name="Koren S."/>
            <person name="Bechman K.B."/>
            <person name="Herman A."/>
            <person name="Abrahante J.E."/>
            <person name="Garbe J."/>
        </authorList>
    </citation>
    <scope>NUCLEOTIDE SEQUENCE</scope>
    <source>
        <strain evidence="1">Duluth1</strain>
        <tissue evidence="1">Whole animal</tissue>
    </source>
</reference>
<protein>
    <submittedName>
        <fullName evidence="1">Uncharacterized protein</fullName>
    </submittedName>
</protein>
<name>A0A9D4DWZ8_DREPO</name>
<evidence type="ECO:0000313" key="2">
    <source>
        <dbReference type="Proteomes" id="UP000828390"/>
    </source>
</evidence>
<dbReference type="EMBL" id="JAIWYP010000009">
    <property type="protein sequence ID" value="KAH3768461.1"/>
    <property type="molecule type" value="Genomic_DNA"/>
</dbReference>
<organism evidence="1 2">
    <name type="scientific">Dreissena polymorpha</name>
    <name type="common">Zebra mussel</name>
    <name type="synonym">Mytilus polymorpha</name>
    <dbReference type="NCBI Taxonomy" id="45954"/>
    <lineage>
        <taxon>Eukaryota</taxon>
        <taxon>Metazoa</taxon>
        <taxon>Spiralia</taxon>
        <taxon>Lophotrochozoa</taxon>
        <taxon>Mollusca</taxon>
        <taxon>Bivalvia</taxon>
        <taxon>Autobranchia</taxon>
        <taxon>Heteroconchia</taxon>
        <taxon>Euheterodonta</taxon>
        <taxon>Imparidentia</taxon>
        <taxon>Neoheterodontei</taxon>
        <taxon>Myida</taxon>
        <taxon>Dreissenoidea</taxon>
        <taxon>Dreissenidae</taxon>
        <taxon>Dreissena</taxon>
    </lineage>
</organism>
<gene>
    <name evidence="1" type="ORF">DPMN_169674</name>
</gene>
<accession>A0A9D4DWZ8</accession>
<reference evidence="1" key="1">
    <citation type="journal article" date="2019" name="bioRxiv">
        <title>The Genome of the Zebra Mussel, Dreissena polymorpha: A Resource for Invasive Species Research.</title>
        <authorList>
            <person name="McCartney M.A."/>
            <person name="Auch B."/>
            <person name="Kono T."/>
            <person name="Mallez S."/>
            <person name="Zhang Y."/>
            <person name="Obille A."/>
            <person name="Becker A."/>
            <person name="Abrahante J.E."/>
            <person name="Garbe J."/>
            <person name="Badalamenti J.P."/>
            <person name="Herman A."/>
            <person name="Mangelson H."/>
            <person name="Liachko I."/>
            <person name="Sullivan S."/>
            <person name="Sone E.D."/>
            <person name="Koren S."/>
            <person name="Silverstein K.A.T."/>
            <person name="Beckman K.B."/>
            <person name="Gohl D.M."/>
        </authorList>
    </citation>
    <scope>NUCLEOTIDE SEQUENCE</scope>
    <source>
        <strain evidence="1">Duluth1</strain>
        <tissue evidence="1">Whole animal</tissue>
    </source>
</reference>
<proteinExistence type="predicted"/>